<dbReference type="InterPro" id="IPR036663">
    <property type="entry name" value="Fumarylacetoacetase_C_sf"/>
</dbReference>
<dbReference type="Proteomes" id="UP000694388">
    <property type="component" value="Unplaced"/>
</dbReference>
<dbReference type="EC" id="3.7.1.2" evidence="1"/>
<proteinExistence type="inferred from homology"/>
<accession>A0A8C4R6V8</accession>
<dbReference type="GeneTree" id="ENSGT00390000008646"/>
<keyword evidence="3" id="KW-1185">Reference proteome</keyword>
<keyword evidence="1" id="KW-0828">Tyrosine catabolism</keyword>
<protein>
    <recommendedName>
        <fullName evidence="1">Fumarylacetoacetase</fullName>
        <ecNumber evidence="1">3.7.1.2</ecNumber>
    </recommendedName>
    <alternativeName>
        <fullName evidence="1">Fumarylacetoacetate hydrolase</fullName>
    </alternativeName>
</protein>
<evidence type="ECO:0000313" key="3">
    <source>
        <dbReference type="Proteomes" id="UP000694388"/>
    </source>
</evidence>
<dbReference type="SUPFAM" id="SSF56529">
    <property type="entry name" value="FAH"/>
    <property type="match status" value="1"/>
</dbReference>
<dbReference type="GO" id="GO:0004334">
    <property type="term" value="F:fumarylacetoacetase activity"/>
    <property type="evidence" value="ECO:0007669"/>
    <property type="project" value="UniProtKB-UniRule"/>
</dbReference>
<dbReference type="GO" id="GO:1902000">
    <property type="term" value="P:homogentisate catabolic process"/>
    <property type="evidence" value="ECO:0007669"/>
    <property type="project" value="TreeGrafter"/>
</dbReference>
<keyword evidence="1" id="KW-0479">Metal-binding</keyword>
<dbReference type="GO" id="GO:0046872">
    <property type="term" value="F:metal ion binding"/>
    <property type="evidence" value="ECO:0007669"/>
    <property type="project" value="UniProtKB-UniRule"/>
</dbReference>
<dbReference type="GO" id="GO:0006559">
    <property type="term" value="P:L-phenylalanine catabolic process"/>
    <property type="evidence" value="ECO:0007669"/>
    <property type="project" value="UniProtKB-UniRule"/>
</dbReference>
<keyword evidence="1" id="KW-0106">Calcium</keyword>
<name>A0A8C4R6V8_EPTBU</name>
<dbReference type="AlphaFoldDB" id="A0A8C4R6V8"/>
<sequence>MQLSVAIKGEGMDSPTVVCRSNFKEPESYGSLLELSWRGSKPLTLGVGHTRTFLRDGDEVIIAGHCQGDGYRVGFGACEGKVLPARGS</sequence>
<dbReference type="GO" id="GO:0006572">
    <property type="term" value="P:L-tyrosine catabolic process"/>
    <property type="evidence" value="ECO:0007669"/>
    <property type="project" value="UniProtKB-UniRule"/>
</dbReference>
<reference evidence="2" key="1">
    <citation type="submission" date="2025-08" db="UniProtKB">
        <authorList>
            <consortium name="Ensembl"/>
        </authorList>
    </citation>
    <scope>IDENTIFICATION</scope>
</reference>
<evidence type="ECO:0000313" key="2">
    <source>
        <dbReference type="Ensembl" id="ENSEBUP00000026222.1"/>
    </source>
</evidence>
<keyword evidence="1" id="KW-0378">Hydrolase</keyword>
<keyword evidence="1" id="KW-0585">Phenylalanine catabolism</keyword>
<keyword evidence="1" id="KW-0460">Magnesium</keyword>
<organism evidence="2 3">
    <name type="scientific">Eptatretus burgeri</name>
    <name type="common">Inshore hagfish</name>
    <dbReference type="NCBI Taxonomy" id="7764"/>
    <lineage>
        <taxon>Eukaryota</taxon>
        <taxon>Metazoa</taxon>
        <taxon>Chordata</taxon>
        <taxon>Craniata</taxon>
        <taxon>Vertebrata</taxon>
        <taxon>Cyclostomata</taxon>
        <taxon>Myxini</taxon>
        <taxon>Myxiniformes</taxon>
        <taxon>Myxinidae</taxon>
        <taxon>Eptatretinae</taxon>
        <taxon>Eptatretus</taxon>
    </lineage>
</organism>
<dbReference type="Ensembl" id="ENSEBUT00000026798.1">
    <property type="protein sequence ID" value="ENSEBUP00000026222.1"/>
    <property type="gene ID" value="ENSEBUG00000016156.1"/>
</dbReference>
<dbReference type="Gene3D" id="3.90.850.10">
    <property type="entry name" value="Fumarylacetoacetase-like, C-terminal domain"/>
    <property type="match status" value="1"/>
</dbReference>
<comment type="cofactor">
    <cofactor evidence="1">
        <name>Mg(2+)</name>
        <dbReference type="ChEBI" id="CHEBI:18420"/>
    </cofactor>
    <cofactor evidence="1">
        <name>Ca(2+)</name>
        <dbReference type="ChEBI" id="CHEBI:29108"/>
    </cofactor>
</comment>
<dbReference type="PANTHER" id="PTHR43069:SF2">
    <property type="entry name" value="FUMARYLACETOACETASE"/>
    <property type="match status" value="1"/>
</dbReference>
<evidence type="ECO:0000256" key="1">
    <source>
        <dbReference type="RuleBase" id="RU366008"/>
    </source>
</evidence>
<comment type="catalytic activity">
    <reaction evidence="1">
        <text>4-fumarylacetoacetate + H2O = acetoacetate + fumarate + H(+)</text>
        <dbReference type="Rhea" id="RHEA:10244"/>
        <dbReference type="ChEBI" id="CHEBI:13705"/>
        <dbReference type="ChEBI" id="CHEBI:15377"/>
        <dbReference type="ChEBI" id="CHEBI:15378"/>
        <dbReference type="ChEBI" id="CHEBI:18034"/>
        <dbReference type="ChEBI" id="CHEBI:29806"/>
        <dbReference type="EC" id="3.7.1.2"/>
    </reaction>
</comment>
<dbReference type="PANTHER" id="PTHR43069">
    <property type="entry name" value="FUMARYLACETOACETASE"/>
    <property type="match status" value="1"/>
</dbReference>
<comment type="similarity">
    <text evidence="1">Belongs to the FAH family.</text>
</comment>
<dbReference type="InterPro" id="IPR005959">
    <property type="entry name" value="Fumarylacetoacetase"/>
</dbReference>
<comment type="pathway">
    <text evidence="1">Amino-acid degradation; L-phenylalanine degradation; acetoacetate and fumarate from L-phenylalanine: step 6/6.</text>
</comment>
<dbReference type="UniPathway" id="UPA00139">
    <property type="reaction ID" value="UER00341"/>
</dbReference>
<reference evidence="2" key="2">
    <citation type="submission" date="2025-09" db="UniProtKB">
        <authorList>
            <consortium name="Ensembl"/>
        </authorList>
    </citation>
    <scope>IDENTIFICATION</scope>
</reference>